<evidence type="ECO:0000256" key="1">
    <source>
        <dbReference type="SAM" id="Phobius"/>
    </source>
</evidence>
<accession>A0A848NT79</accession>
<organism evidence="2 3">
    <name type="scientific">Achromobacter ruhlandii</name>
    <dbReference type="NCBI Taxonomy" id="72557"/>
    <lineage>
        <taxon>Bacteria</taxon>
        <taxon>Pseudomonadati</taxon>
        <taxon>Pseudomonadota</taxon>
        <taxon>Betaproteobacteria</taxon>
        <taxon>Burkholderiales</taxon>
        <taxon>Alcaligenaceae</taxon>
        <taxon>Achromobacter</taxon>
    </lineage>
</organism>
<dbReference type="Proteomes" id="UP000542405">
    <property type="component" value="Unassembled WGS sequence"/>
</dbReference>
<dbReference type="AlphaFoldDB" id="A0A848NT79"/>
<dbReference type="Pfam" id="PF04632">
    <property type="entry name" value="FUSC"/>
    <property type="match status" value="1"/>
</dbReference>
<protein>
    <submittedName>
        <fullName evidence="2">FUSC family protein</fullName>
    </submittedName>
</protein>
<keyword evidence="1" id="KW-0812">Transmembrane</keyword>
<dbReference type="GO" id="GO:0022857">
    <property type="term" value="F:transmembrane transporter activity"/>
    <property type="evidence" value="ECO:0007669"/>
    <property type="project" value="InterPro"/>
</dbReference>
<evidence type="ECO:0000313" key="2">
    <source>
        <dbReference type="EMBL" id="NMU93683.1"/>
    </source>
</evidence>
<comment type="caution">
    <text evidence="2">The sequence shown here is derived from an EMBL/GenBank/DDBJ whole genome shotgun (WGS) entry which is preliminary data.</text>
</comment>
<keyword evidence="1" id="KW-0472">Membrane</keyword>
<dbReference type="GO" id="GO:0005886">
    <property type="term" value="C:plasma membrane"/>
    <property type="evidence" value="ECO:0007669"/>
    <property type="project" value="InterPro"/>
</dbReference>
<sequence>LQDFANYAVAWVLATAFALLCFRLILPRDVHRDALRLRHAIRDDALALLRGKRPGQRDWQPSQQHRLAQVGAMLKGRPETLTVALAQSLAAIHLGREVLRVQRLLASRALPADGARLAQRALERLAQGDAPATRRALHARRAARQLARLLARQPATPPAQRQAAQKAMAAFADIHWLIQDHAGYFNAQPFPELSRAE</sequence>
<feature type="non-terminal residue" evidence="2">
    <location>
        <position position="1"/>
    </location>
</feature>
<dbReference type="InterPro" id="IPR006726">
    <property type="entry name" value="PHBA_efflux_AaeB/fusaric-R"/>
</dbReference>
<feature type="transmembrane region" description="Helical" evidence="1">
    <location>
        <begin position="6"/>
        <end position="26"/>
    </location>
</feature>
<evidence type="ECO:0000313" key="3">
    <source>
        <dbReference type="Proteomes" id="UP000542405"/>
    </source>
</evidence>
<gene>
    <name evidence="2" type="ORF">HGQ98_30690</name>
</gene>
<dbReference type="RefSeq" id="WP_169538115.1">
    <property type="nucleotide sequence ID" value="NZ_JABBZE010000788.1"/>
</dbReference>
<dbReference type="EMBL" id="JABBZE010000788">
    <property type="protein sequence ID" value="NMU93683.1"/>
    <property type="molecule type" value="Genomic_DNA"/>
</dbReference>
<keyword evidence="1" id="KW-1133">Transmembrane helix</keyword>
<name>A0A848NT79_9BURK</name>
<proteinExistence type="predicted"/>
<reference evidence="2 3" key="1">
    <citation type="submission" date="2020-04" db="EMBL/GenBank/DDBJ databases">
        <title>Achromobacter ruhlandii genome sequencing and assembly.</title>
        <authorList>
            <person name="Martins R.C.R."/>
            <person name="Perdigao-Neto L.V."/>
            <person name="Levin A.S.S."/>
            <person name="Costa S.F."/>
        </authorList>
    </citation>
    <scope>NUCLEOTIDE SEQUENCE [LARGE SCALE GENOMIC DNA]</scope>
    <source>
        <strain evidence="2 3">9035ralo</strain>
    </source>
</reference>